<comment type="caution">
    <text evidence="3">The sequence shown here is derived from an EMBL/GenBank/DDBJ whole genome shotgun (WGS) entry which is preliminary data.</text>
</comment>
<feature type="domain" description="Cytochrome b5 heme-binding" evidence="2">
    <location>
        <begin position="29"/>
        <end position="69"/>
    </location>
</feature>
<dbReference type="InterPro" id="IPR001199">
    <property type="entry name" value="Cyt_B5-like_heme/steroid-bd"/>
</dbReference>
<name>A0A7J8X6S7_GOSAI</name>
<gene>
    <name evidence="3" type="ORF">Goari_024677</name>
</gene>
<protein>
    <recommendedName>
        <fullName evidence="2">Cytochrome b5 heme-binding domain-containing protein</fullName>
    </recommendedName>
</protein>
<evidence type="ECO:0000256" key="1">
    <source>
        <dbReference type="SAM" id="MobiDB-lite"/>
    </source>
</evidence>
<organism evidence="3 4">
    <name type="scientific">Gossypium aridum</name>
    <name type="common">American cotton</name>
    <name type="synonym">Erioxylum aridum</name>
    <dbReference type="NCBI Taxonomy" id="34290"/>
    <lineage>
        <taxon>Eukaryota</taxon>
        <taxon>Viridiplantae</taxon>
        <taxon>Streptophyta</taxon>
        <taxon>Embryophyta</taxon>
        <taxon>Tracheophyta</taxon>
        <taxon>Spermatophyta</taxon>
        <taxon>Magnoliopsida</taxon>
        <taxon>eudicotyledons</taxon>
        <taxon>Gunneridae</taxon>
        <taxon>Pentapetalae</taxon>
        <taxon>rosids</taxon>
        <taxon>malvids</taxon>
        <taxon>Malvales</taxon>
        <taxon>Malvaceae</taxon>
        <taxon>Malvoideae</taxon>
        <taxon>Gossypium</taxon>
    </lineage>
</organism>
<feature type="region of interest" description="Disordered" evidence="1">
    <location>
        <begin position="1"/>
        <end position="20"/>
    </location>
</feature>
<evidence type="ECO:0000259" key="2">
    <source>
        <dbReference type="Pfam" id="PF00173"/>
    </source>
</evidence>
<dbReference type="Gene3D" id="3.10.120.10">
    <property type="entry name" value="Cytochrome b5-like heme/steroid binding domain"/>
    <property type="match status" value="1"/>
</dbReference>
<dbReference type="Proteomes" id="UP000593577">
    <property type="component" value="Unassembled WGS sequence"/>
</dbReference>
<sequence>MHRQRGTKAKAFSPFSSGEELDPKVHTFNHNKTKDCWLIIFGKVYDVTPFMDIDHPEGGEKFCFQQPGRMSQMISKMWVTATESSKNEVEAGKGFLSWSEEVDGGDS</sequence>
<proteinExistence type="predicted"/>
<evidence type="ECO:0000313" key="3">
    <source>
        <dbReference type="EMBL" id="MBA0682996.1"/>
    </source>
</evidence>
<keyword evidence="4" id="KW-1185">Reference proteome</keyword>
<feature type="non-terminal residue" evidence="3">
    <location>
        <position position="107"/>
    </location>
</feature>
<dbReference type="EMBL" id="JABFAA010000005">
    <property type="protein sequence ID" value="MBA0682996.1"/>
    <property type="molecule type" value="Genomic_DNA"/>
</dbReference>
<dbReference type="InterPro" id="IPR036400">
    <property type="entry name" value="Cyt_B5-like_heme/steroid_sf"/>
</dbReference>
<dbReference type="AlphaFoldDB" id="A0A7J8X6S7"/>
<reference evidence="3 4" key="1">
    <citation type="journal article" date="2019" name="Genome Biol. Evol.">
        <title>Insights into the evolution of the New World diploid cottons (Gossypium, subgenus Houzingenia) based on genome sequencing.</title>
        <authorList>
            <person name="Grover C.E."/>
            <person name="Arick M.A. 2nd"/>
            <person name="Thrash A."/>
            <person name="Conover J.L."/>
            <person name="Sanders W.S."/>
            <person name="Peterson D.G."/>
            <person name="Frelichowski J.E."/>
            <person name="Scheffler J.A."/>
            <person name="Scheffler B.E."/>
            <person name="Wendel J.F."/>
        </authorList>
    </citation>
    <scope>NUCLEOTIDE SEQUENCE [LARGE SCALE GENOMIC DNA]</scope>
    <source>
        <strain evidence="3">185</strain>
        <tissue evidence="3">Leaf</tissue>
    </source>
</reference>
<accession>A0A7J8X6S7</accession>
<dbReference type="Pfam" id="PF00173">
    <property type="entry name" value="Cyt-b5"/>
    <property type="match status" value="1"/>
</dbReference>
<evidence type="ECO:0000313" key="4">
    <source>
        <dbReference type="Proteomes" id="UP000593577"/>
    </source>
</evidence>
<dbReference type="SUPFAM" id="SSF55856">
    <property type="entry name" value="Cytochrome b5-like heme/steroid binding domain"/>
    <property type="match status" value="1"/>
</dbReference>